<comment type="caution">
    <text evidence="1">The sequence shown here is derived from an EMBL/GenBank/DDBJ whole genome shotgun (WGS) entry which is preliminary data.</text>
</comment>
<evidence type="ECO:0000313" key="1">
    <source>
        <dbReference type="EMBL" id="KAL3644328.1"/>
    </source>
</evidence>
<evidence type="ECO:0000313" key="2">
    <source>
        <dbReference type="Proteomes" id="UP001632038"/>
    </source>
</evidence>
<dbReference type="AlphaFoldDB" id="A0ABD3DQH2"/>
<name>A0ABD3DQH2_9LAMI</name>
<dbReference type="EMBL" id="JAVIJP010000015">
    <property type="protein sequence ID" value="KAL3644328.1"/>
    <property type="molecule type" value="Genomic_DNA"/>
</dbReference>
<organism evidence="1 2">
    <name type="scientific">Castilleja foliolosa</name>
    <dbReference type="NCBI Taxonomy" id="1961234"/>
    <lineage>
        <taxon>Eukaryota</taxon>
        <taxon>Viridiplantae</taxon>
        <taxon>Streptophyta</taxon>
        <taxon>Embryophyta</taxon>
        <taxon>Tracheophyta</taxon>
        <taxon>Spermatophyta</taxon>
        <taxon>Magnoliopsida</taxon>
        <taxon>eudicotyledons</taxon>
        <taxon>Gunneridae</taxon>
        <taxon>Pentapetalae</taxon>
        <taxon>asterids</taxon>
        <taxon>lamiids</taxon>
        <taxon>Lamiales</taxon>
        <taxon>Orobanchaceae</taxon>
        <taxon>Pedicularideae</taxon>
        <taxon>Castillejinae</taxon>
        <taxon>Castilleja</taxon>
    </lineage>
</organism>
<gene>
    <name evidence="1" type="ORF">CASFOL_012260</name>
</gene>
<proteinExistence type="predicted"/>
<keyword evidence="2" id="KW-1185">Reference proteome</keyword>
<protein>
    <submittedName>
        <fullName evidence="1">Uncharacterized protein</fullName>
    </submittedName>
</protein>
<reference evidence="2" key="1">
    <citation type="journal article" date="2024" name="IScience">
        <title>Strigolactones Initiate the Formation of Haustorium-like Structures in Castilleja.</title>
        <authorList>
            <person name="Buerger M."/>
            <person name="Peterson D."/>
            <person name="Chory J."/>
        </authorList>
    </citation>
    <scope>NUCLEOTIDE SEQUENCE [LARGE SCALE GENOMIC DNA]</scope>
</reference>
<accession>A0ABD3DQH2</accession>
<sequence>MKTVIERYNKLKDEHYLLLNPNSEIKGSRSLAATAALFTRMPQTASIKIWFTRKVRGLPQEEE</sequence>
<dbReference type="Proteomes" id="UP001632038">
    <property type="component" value="Unassembled WGS sequence"/>
</dbReference>